<dbReference type="Proteomes" id="UP000184188">
    <property type="component" value="Unassembled WGS sequence"/>
</dbReference>
<keyword evidence="5" id="KW-0560">Oxidoreductase</keyword>
<comment type="similarity">
    <text evidence="3">Belongs to the FMP46 family.</text>
</comment>
<evidence type="ECO:0000256" key="6">
    <source>
        <dbReference type="ARBA" id="ARBA00023128"/>
    </source>
</evidence>
<evidence type="ECO:0008006" key="9">
    <source>
        <dbReference type="Google" id="ProtNLM"/>
    </source>
</evidence>
<evidence type="ECO:0000256" key="5">
    <source>
        <dbReference type="ARBA" id="ARBA00023002"/>
    </source>
</evidence>
<keyword evidence="6" id="KW-0496">Mitochondrion</keyword>
<dbReference type="GO" id="GO:0005739">
    <property type="term" value="C:mitochondrion"/>
    <property type="evidence" value="ECO:0007669"/>
    <property type="project" value="UniProtKB-SubCell"/>
</dbReference>
<dbReference type="Pfam" id="PF07955">
    <property type="entry name" value="DUF1687"/>
    <property type="match status" value="1"/>
</dbReference>
<dbReference type="EMBL" id="KV878354">
    <property type="protein sequence ID" value="OJJ43059.1"/>
    <property type="molecule type" value="Genomic_DNA"/>
</dbReference>
<dbReference type="PANTHER" id="PTHR28071:SF1">
    <property type="entry name" value="REDOX PROTEIN FMP46, MITOCHONDRIAL-RELATED"/>
    <property type="match status" value="1"/>
</dbReference>
<dbReference type="VEuPathDB" id="FungiDB:ASPZODRAFT_154801"/>
<evidence type="ECO:0000256" key="2">
    <source>
        <dbReference type="ARBA" id="ARBA00004173"/>
    </source>
</evidence>
<dbReference type="OrthoDB" id="59229at2759"/>
<evidence type="ECO:0000256" key="4">
    <source>
        <dbReference type="ARBA" id="ARBA00022946"/>
    </source>
</evidence>
<reference evidence="8" key="1">
    <citation type="journal article" date="2017" name="Genome Biol.">
        <title>Comparative genomics reveals high biological diversity and specific adaptations in the industrially and medically important fungal genus Aspergillus.</title>
        <authorList>
            <person name="de Vries R.P."/>
            <person name="Riley R."/>
            <person name="Wiebenga A."/>
            <person name="Aguilar-Osorio G."/>
            <person name="Amillis S."/>
            <person name="Uchima C.A."/>
            <person name="Anderluh G."/>
            <person name="Asadollahi M."/>
            <person name="Askin M."/>
            <person name="Barry K."/>
            <person name="Battaglia E."/>
            <person name="Bayram O."/>
            <person name="Benocci T."/>
            <person name="Braus-Stromeyer S.A."/>
            <person name="Caldana C."/>
            <person name="Canovas D."/>
            <person name="Cerqueira G.C."/>
            <person name="Chen F."/>
            <person name="Chen W."/>
            <person name="Choi C."/>
            <person name="Clum A."/>
            <person name="Dos Santos R.A."/>
            <person name="Damasio A.R."/>
            <person name="Diallinas G."/>
            <person name="Emri T."/>
            <person name="Fekete E."/>
            <person name="Flipphi M."/>
            <person name="Freyberg S."/>
            <person name="Gallo A."/>
            <person name="Gournas C."/>
            <person name="Habgood R."/>
            <person name="Hainaut M."/>
            <person name="Harispe M.L."/>
            <person name="Henrissat B."/>
            <person name="Hilden K.S."/>
            <person name="Hope R."/>
            <person name="Hossain A."/>
            <person name="Karabika E."/>
            <person name="Karaffa L."/>
            <person name="Karanyi Z."/>
            <person name="Krasevec N."/>
            <person name="Kuo A."/>
            <person name="Kusch H."/>
            <person name="LaButti K."/>
            <person name="Lagendijk E.L."/>
            <person name="Lapidus A."/>
            <person name="Levasseur A."/>
            <person name="Lindquist E."/>
            <person name="Lipzen A."/>
            <person name="Logrieco A.F."/>
            <person name="MacCabe A."/>
            <person name="Maekelae M.R."/>
            <person name="Malavazi I."/>
            <person name="Melin P."/>
            <person name="Meyer V."/>
            <person name="Mielnichuk N."/>
            <person name="Miskei M."/>
            <person name="Molnar A.P."/>
            <person name="Mule G."/>
            <person name="Ngan C.Y."/>
            <person name="Orejas M."/>
            <person name="Orosz E."/>
            <person name="Ouedraogo J.P."/>
            <person name="Overkamp K.M."/>
            <person name="Park H.-S."/>
            <person name="Perrone G."/>
            <person name="Piumi F."/>
            <person name="Punt P.J."/>
            <person name="Ram A.F."/>
            <person name="Ramon A."/>
            <person name="Rauscher S."/>
            <person name="Record E."/>
            <person name="Riano-Pachon D.M."/>
            <person name="Robert V."/>
            <person name="Roehrig J."/>
            <person name="Ruller R."/>
            <person name="Salamov A."/>
            <person name="Salih N.S."/>
            <person name="Samson R.A."/>
            <person name="Sandor E."/>
            <person name="Sanguinetti M."/>
            <person name="Schuetze T."/>
            <person name="Sepcic K."/>
            <person name="Shelest E."/>
            <person name="Sherlock G."/>
            <person name="Sophianopoulou V."/>
            <person name="Squina F.M."/>
            <person name="Sun H."/>
            <person name="Susca A."/>
            <person name="Todd R.B."/>
            <person name="Tsang A."/>
            <person name="Unkles S.E."/>
            <person name="van de Wiele N."/>
            <person name="van Rossen-Uffink D."/>
            <person name="Oliveira J.V."/>
            <person name="Vesth T.C."/>
            <person name="Visser J."/>
            <person name="Yu J.-H."/>
            <person name="Zhou M."/>
            <person name="Andersen M.R."/>
            <person name="Archer D.B."/>
            <person name="Baker S.E."/>
            <person name="Benoit I."/>
            <person name="Brakhage A.A."/>
            <person name="Braus G.H."/>
            <person name="Fischer R."/>
            <person name="Frisvad J.C."/>
            <person name="Goldman G.H."/>
            <person name="Houbraken J."/>
            <person name="Oakley B."/>
            <person name="Pocsi I."/>
            <person name="Scazzocchio C."/>
            <person name="Seiboth B."/>
            <person name="vanKuyk P.A."/>
            <person name="Wortman J."/>
            <person name="Dyer P.S."/>
            <person name="Grigoriev I.V."/>
        </authorList>
    </citation>
    <scope>NUCLEOTIDE SEQUENCE [LARGE SCALE GENOMIC DNA]</scope>
    <source>
        <strain evidence="8">CBS 506.65</strain>
    </source>
</reference>
<dbReference type="Gene3D" id="3.40.30.10">
    <property type="entry name" value="Glutaredoxin"/>
    <property type="match status" value="1"/>
</dbReference>
<comment type="subcellular location">
    <subcellularLocation>
        <location evidence="2">Mitochondrion</location>
    </subcellularLocation>
</comment>
<keyword evidence="8" id="KW-1185">Reference proteome</keyword>
<dbReference type="InterPro" id="IPR012882">
    <property type="entry name" value="Fmp46"/>
</dbReference>
<evidence type="ECO:0000256" key="3">
    <source>
        <dbReference type="ARBA" id="ARBA00009734"/>
    </source>
</evidence>
<dbReference type="RefSeq" id="XP_022577569.1">
    <property type="nucleotide sequence ID" value="XM_022726133.1"/>
</dbReference>
<accession>A0A1L9S7C2</accession>
<protein>
    <recommendedName>
        <fullName evidence="9">Thioredoxin-like fold domain-containing protein</fullName>
    </recommendedName>
</protein>
<dbReference type="PANTHER" id="PTHR28071">
    <property type="entry name" value="REDOX PROTEIN FMP46, MITOCHONDRIAL-RELATED"/>
    <property type="match status" value="1"/>
</dbReference>
<keyword evidence="4" id="KW-0809">Transit peptide</keyword>
<evidence type="ECO:0000313" key="8">
    <source>
        <dbReference type="Proteomes" id="UP000184188"/>
    </source>
</evidence>
<name>A0A1L9S7C2_9EURO</name>
<dbReference type="AlphaFoldDB" id="A0A1L9S7C2"/>
<dbReference type="GO" id="GO:0016491">
    <property type="term" value="F:oxidoreductase activity"/>
    <property type="evidence" value="ECO:0007669"/>
    <property type="project" value="UniProtKB-KW"/>
</dbReference>
<dbReference type="GeneID" id="34612597"/>
<dbReference type="SUPFAM" id="SSF52833">
    <property type="entry name" value="Thioredoxin-like"/>
    <property type="match status" value="1"/>
</dbReference>
<gene>
    <name evidence="7" type="ORF">ASPZODRAFT_154801</name>
</gene>
<dbReference type="InterPro" id="IPR036249">
    <property type="entry name" value="Thioredoxin-like_sf"/>
</dbReference>
<evidence type="ECO:0000313" key="7">
    <source>
        <dbReference type="EMBL" id="OJJ43059.1"/>
    </source>
</evidence>
<proteinExistence type="inferred from homology"/>
<organism evidence="7 8">
    <name type="scientific">Penicilliopsis zonata CBS 506.65</name>
    <dbReference type="NCBI Taxonomy" id="1073090"/>
    <lineage>
        <taxon>Eukaryota</taxon>
        <taxon>Fungi</taxon>
        <taxon>Dikarya</taxon>
        <taxon>Ascomycota</taxon>
        <taxon>Pezizomycotina</taxon>
        <taxon>Eurotiomycetes</taxon>
        <taxon>Eurotiomycetidae</taxon>
        <taxon>Eurotiales</taxon>
        <taxon>Aspergillaceae</taxon>
        <taxon>Penicilliopsis</taxon>
    </lineage>
</organism>
<comment type="function">
    <text evidence="1">Putative mitochondrial redox protein which could be involved in the reduction of small toxic molecules.</text>
</comment>
<evidence type="ECO:0000256" key="1">
    <source>
        <dbReference type="ARBA" id="ARBA00002963"/>
    </source>
</evidence>
<sequence>MVFRFPKTLDPITLFHSPAVPASKRVLTLLKQASATASETATEDQASDTNIHAAKQRGEFQLQVSTEAPTTDQVRSILEFVADAQAAGRTSYAAGEVVAGARDAADALRKFKEDQSKFARPITVDWTNGRAVVGDNESEILKMVRQAE</sequence>